<comment type="caution">
    <text evidence="2">The sequence shown here is derived from an EMBL/GenBank/DDBJ whole genome shotgun (WGS) entry which is preliminary data.</text>
</comment>
<evidence type="ECO:0000313" key="2">
    <source>
        <dbReference type="EMBL" id="KKR43293.1"/>
    </source>
</evidence>
<keyword evidence="1" id="KW-0812">Transmembrane</keyword>
<dbReference type="Proteomes" id="UP000034301">
    <property type="component" value="Unassembled WGS sequence"/>
</dbReference>
<keyword evidence="1" id="KW-0472">Membrane</keyword>
<reference evidence="2 3" key="1">
    <citation type="journal article" date="2015" name="Nature">
        <title>rRNA introns, odd ribosomes, and small enigmatic genomes across a large radiation of phyla.</title>
        <authorList>
            <person name="Brown C.T."/>
            <person name="Hug L.A."/>
            <person name="Thomas B.C."/>
            <person name="Sharon I."/>
            <person name="Castelle C.J."/>
            <person name="Singh A."/>
            <person name="Wilkins M.J."/>
            <person name="Williams K.H."/>
            <person name="Banfield J.F."/>
        </authorList>
    </citation>
    <scope>NUCLEOTIDE SEQUENCE [LARGE SCALE GENOMIC DNA]</scope>
</reference>
<dbReference type="AlphaFoldDB" id="A0A0G0QSY6"/>
<keyword evidence="1" id="KW-1133">Transmembrane helix</keyword>
<name>A0A0G0QSY6_9BACT</name>
<sequence length="307" mass="33532">MVYYQRIGEWLFVNYFSYNRPCLEGGVERRTLVMRHIFVLVFATFVLAFSASAQNDQVIGNDGPEVFNTSAMPEESSVSALRTQPRTQPLTFVPAPPRRTVHPAETGGLRPAIHIECMGPTVHRDCYVTYSVLGSVHSEVRVDKWLERPDGVVVRIGSGTSVFNPGGQNWWGQLLFGPFPAENLEGYPDGIYTVRVTILAEGKVITVTGQVSHRISKIPILGPLEGADPVAGGINLSGKFGLNLVVIASQAMGNIPVPMQGDYFIPSNDKLEGSVVFTVSAEKTPDNWESSTRTVCIPTVSAAPRER</sequence>
<accession>A0A0G0QSY6</accession>
<feature type="transmembrane region" description="Helical" evidence="1">
    <location>
        <begin position="32"/>
        <end position="51"/>
    </location>
</feature>
<evidence type="ECO:0000256" key="1">
    <source>
        <dbReference type="SAM" id="Phobius"/>
    </source>
</evidence>
<protein>
    <submittedName>
        <fullName evidence="2">Uncharacterized protein</fullName>
    </submittedName>
</protein>
<gene>
    <name evidence="2" type="ORF">UT78_C0005G0017</name>
</gene>
<proteinExistence type="predicted"/>
<evidence type="ECO:0000313" key="3">
    <source>
        <dbReference type="Proteomes" id="UP000034301"/>
    </source>
</evidence>
<organism evidence="2 3">
    <name type="scientific">Candidatus Nomurabacteria bacterium GW2011_GWF2_40_12</name>
    <dbReference type="NCBI Taxonomy" id="1618776"/>
    <lineage>
        <taxon>Bacteria</taxon>
        <taxon>Candidatus Nomuraibacteriota</taxon>
    </lineage>
</organism>
<dbReference type="EMBL" id="LBYC01000005">
    <property type="protein sequence ID" value="KKR43293.1"/>
    <property type="molecule type" value="Genomic_DNA"/>
</dbReference>